<feature type="transmembrane region" description="Helical" evidence="1">
    <location>
        <begin position="20"/>
        <end position="50"/>
    </location>
</feature>
<dbReference type="GeneTree" id="ENSGT00960000189354"/>
<reference evidence="2" key="1">
    <citation type="journal article" date="2010" name="Science">
        <title>The genome of the Western clawed frog Xenopus tropicalis.</title>
        <authorList>
            <person name="Hellsten U."/>
            <person name="Harland R.M."/>
            <person name="Gilchrist M.J."/>
            <person name="Hendrix D."/>
            <person name="Jurka J."/>
            <person name="Kapitonov V."/>
            <person name="Ovcharenko I."/>
            <person name="Putnam N.H."/>
            <person name="Shu S."/>
            <person name="Taher L."/>
            <person name="Blitz I.L."/>
            <person name="Blumberg B."/>
            <person name="Dichmann D.S."/>
            <person name="Dubchak I."/>
            <person name="Amaya E."/>
            <person name="Detter J.C."/>
            <person name="Fletcher R."/>
            <person name="Gerhard D.S."/>
            <person name="Goodstein D."/>
            <person name="Graves T."/>
            <person name="Grigoriev I.V."/>
            <person name="Grimwood J."/>
            <person name="Kawashima T."/>
            <person name="Lindquist E."/>
            <person name="Lucas S.M."/>
            <person name="Mead P.E."/>
            <person name="Mitros T."/>
            <person name="Ogino H."/>
            <person name="Ohta Y."/>
            <person name="Poliakov A.V."/>
            <person name="Pollet N."/>
            <person name="Robert J."/>
            <person name="Salamov A."/>
            <person name="Sater A.K."/>
            <person name="Schmutz J."/>
            <person name="Terry A."/>
            <person name="Vize P.D."/>
            <person name="Warren W.C."/>
            <person name="Wells D."/>
            <person name="Wills A."/>
            <person name="Wilson R.K."/>
            <person name="Zimmerman L.B."/>
            <person name="Zorn A.M."/>
            <person name="Grainger R."/>
            <person name="Grammer T."/>
            <person name="Khokha M.K."/>
            <person name="Richardson P.M."/>
            <person name="Rokhsar D.S."/>
        </authorList>
    </citation>
    <scope>NUCLEOTIDE SEQUENCE [LARGE SCALE GENOMIC DNA]</scope>
    <source>
        <strain evidence="2">Nigerian</strain>
    </source>
</reference>
<keyword evidence="1" id="KW-0812">Transmembrane</keyword>
<sequence length="64" mass="7188">AQKTNQQSIDKLYTMEQTVLVSWSILLVIFATVLVMSLLMILPAVILILLRMKRMPEISLAGTV</sequence>
<dbReference type="AlphaFoldDB" id="A0A6I8RYF3"/>
<dbReference type="Bgee" id="ENSXETG00000040943">
    <property type="expression patterns" value="Expressed in mesonephros"/>
</dbReference>
<reference evidence="2" key="2">
    <citation type="submission" date="2020-05" db="UniProtKB">
        <authorList>
            <consortium name="Ensembl"/>
        </authorList>
    </citation>
    <scope>IDENTIFICATION</scope>
</reference>
<name>A0A6I8RYF3_XENTR</name>
<accession>A0A6I8RYF3</accession>
<dbReference type="InterPro" id="IPR035275">
    <property type="entry name" value="Smim3"/>
</dbReference>
<dbReference type="Pfam" id="PF17307">
    <property type="entry name" value="Smim3"/>
    <property type="match status" value="1"/>
</dbReference>
<protein>
    <submittedName>
        <fullName evidence="2">Uncharacterized protein</fullName>
    </submittedName>
</protein>
<proteinExistence type="predicted"/>
<dbReference type="InParanoid" id="A0A6I8RYF3"/>
<evidence type="ECO:0000313" key="2">
    <source>
        <dbReference type="Ensembl" id="ENSXETP00000085592"/>
    </source>
</evidence>
<evidence type="ECO:0000256" key="1">
    <source>
        <dbReference type="SAM" id="Phobius"/>
    </source>
</evidence>
<keyword evidence="1" id="KW-0472">Membrane</keyword>
<keyword evidence="1" id="KW-1133">Transmembrane helix</keyword>
<organism evidence="2">
    <name type="scientific">Xenopus tropicalis</name>
    <name type="common">Western clawed frog</name>
    <name type="synonym">Silurana tropicalis</name>
    <dbReference type="NCBI Taxonomy" id="8364"/>
    <lineage>
        <taxon>Eukaryota</taxon>
        <taxon>Metazoa</taxon>
        <taxon>Chordata</taxon>
        <taxon>Craniata</taxon>
        <taxon>Vertebrata</taxon>
        <taxon>Euteleostomi</taxon>
        <taxon>Amphibia</taxon>
        <taxon>Batrachia</taxon>
        <taxon>Anura</taxon>
        <taxon>Pipoidea</taxon>
        <taxon>Pipidae</taxon>
        <taxon>Xenopodinae</taxon>
        <taxon>Xenopus</taxon>
        <taxon>Silurana</taxon>
    </lineage>
</organism>
<dbReference type="Ensembl" id="ENSXETT00000067801">
    <property type="protein sequence ID" value="ENSXETP00000085592"/>
    <property type="gene ID" value="ENSXETG00000040943"/>
</dbReference>